<proteinExistence type="predicted"/>
<feature type="chain" id="PRO_5003469055" evidence="1">
    <location>
        <begin position="25"/>
        <end position="78"/>
    </location>
</feature>
<dbReference type="InParanoid" id="G4U1E1"/>
<dbReference type="HOGENOM" id="CLU_2622911_0_0_1"/>
<name>G4U1E1_SERID</name>
<evidence type="ECO:0000256" key="1">
    <source>
        <dbReference type="SAM" id="SignalP"/>
    </source>
</evidence>
<gene>
    <name evidence="2" type="ORF">PIIN_11361</name>
</gene>
<dbReference type="Proteomes" id="UP000007148">
    <property type="component" value="Unassembled WGS sequence"/>
</dbReference>
<accession>G4U1E1</accession>
<feature type="signal peptide" evidence="1">
    <location>
        <begin position="1"/>
        <end position="24"/>
    </location>
</feature>
<sequence length="78" mass="8284">MFFIRAIFLCALVAALQHLAGVAAVPIPIGHTISFVSFLSFENTGLLAAHHLPVVSRYTPELDAVSTIPLVEPITVGT</sequence>
<dbReference type="AlphaFoldDB" id="G4U1E1"/>
<dbReference type="EMBL" id="CAFZ01001546">
    <property type="protein sequence ID" value="CCA77384.1"/>
    <property type="molecule type" value="Genomic_DNA"/>
</dbReference>
<protein>
    <submittedName>
        <fullName evidence="2">Uncharacterized protein</fullName>
    </submittedName>
</protein>
<organism evidence="2 3">
    <name type="scientific">Serendipita indica (strain DSM 11827)</name>
    <name type="common">Root endophyte fungus</name>
    <name type="synonym">Piriformospora indica</name>
    <dbReference type="NCBI Taxonomy" id="1109443"/>
    <lineage>
        <taxon>Eukaryota</taxon>
        <taxon>Fungi</taxon>
        <taxon>Dikarya</taxon>
        <taxon>Basidiomycota</taxon>
        <taxon>Agaricomycotina</taxon>
        <taxon>Agaricomycetes</taxon>
        <taxon>Sebacinales</taxon>
        <taxon>Serendipitaceae</taxon>
        <taxon>Serendipita</taxon>
    </lineage>
</organism>
<reference evidence="2 3" key="1">
    <citation type="journal article" date="2011" name="PLoS Pathog.">
        <title>Endophytic Life Strategies Decoded by Genome and Transcriptome Analyses of the Mutualistic Root Symbiont Piriformospora indica.</title>
        <authorList>
            <person name="Zuccaro A."/>
            <person name="Lahrmann U."/>
            <person name="Guldener U."/>
            <person name="Langen G."/>
            <person name="Pfiffi S."/>
            <person name="Biedenkopf D."/>
            <person name="Wong P."/>
            <person name="Samans B."/>
            <person name="Grimm C."/>
            <person name="Basiewicz M."/>
            <person name="Murat C."/>
            <person name="Martin F."/>
            <person name="Kogel K.H."/>
        </authorList>
    </citation>
    <scope>NUCLEOTIDE SEQUENCE [LARGE SCALE GENOMIC DNA]</scope>
    <source>
        <strain evidence="2 3">DSM 11827</strain>
    </source>
</reference>
<evidence type="ECO:0000313" key="2">
    <source>
        <dbReference type="EMBL" id="CCA77384.1"/>
    </source>
</evidence>
<evidence type="ECO:0000313" key="3">
    <source>
        <dbReference type="Proteomes" id="UP000007148"/>
    </source>
</evidence>
<keyword evidence="3" id="KW-1185">Reference proteome</keyword>
<comment type="caution">
    <text evidence="2">The sequence shown here is derived from an EMBL/GenBank/DDBJ whole genome shotgun (WGS) entry which is preliminary data.</text>
</comment>
<keyword evidence="1" id="KW-0732">Signal</keyword>